<evidence type="ECO:0000256" key="2">
    <source>
        <dbReference type="ARBA" id="ARBA00013147"/>
    </source>
</evidence>
<evidence type="ECO:0000313" key="13">
    <source>
        <dbReference type="EMBL" id="SDD55538.1"/>
    </source>
</evidence>
<reference evidence="14" key="1">
    <citation type="submission" date="2016-10" db="EMBL/GenBank/DDBJ databases">
        <authorList>
            <person name="Varghese N."/>
            <person name="Submissions S."/>
        </authorList>
    </citation>
    <scope>NUCLEOTIDE SEQUENCE [LARGE SCALE GENOMIC DNA]</scope>
    <source>
        <strain evidence="14">CGMCC 4.3516</strain>
    </source>
</reference>
<dbReference type="RefSeq" id="WP_091032983.1">
    <property type="nucleotide sequence ID" value="NZ_FNAD01000005.1"/>
</dbReference>
<feature type="domain" description="ACT" evidence="12">
    <location>
        <begin position="193"/>
        <end position="270"/>
    </location>
</feature>
<dbReference type="SUPFAM" id="SSF55021">
    <property type="entry name" value="ACT-like"/>
    <property type="match status" value="1"/>
</dbReference>
<dbReference type="InterPro" id="IPR002912">
    <property type="entry name" value="ACT_dom"/>
</dbReference>
<gene>
    <name evidence="10" type="primary">pheA</name>
    <name evidence="13" type="ORF">SAMN05216270_10563</name>
</gene>
<dbReference type="UniPathway" id="UPA00121">
    <property type="reaction ID" value="UER00345"/>
</dbReference>
<dbReference type="STRING" id="58114.SAMN05216270_10563"/>
<evidence type="ECO:0000259" key="11">
    <source>
        <dbReference type="PROSITE" id="PS51171"/>
    </source>
</evidence>
<dbReference type="PANTHER" id="PTHR21022:SF19">
    <property type="entry name" value="PREPHENATE DEHYDRATASE-RELATED"/>
    <property type="match status" value="1"/>
</dbReference>
<dbReference type="InterPro" id="IPR018528">
    <property type="entry name" value="Preph_deHydtase_CS"/>
</dbReference>
<evidence type="ECO:0000256" key="9">
    <source>
        <dbReference type="PIRSR" id="PIRSR001500-2"/>
    </source>
</evidence>
<feature type="site" description="Essential for prephenate dehydratase activity" evidence="9">
    <location>
        <position position="171"/>
    </location>
</feature>
<keyword evidence="6 10" id="KW-0584">Phenylalanine biosynthesis</keyword>
<evidence type="ECO:0000259" key="12">
    <source>
        <dbReference type="PROSITE" id="PS51671"/>
    </source>
</evidence>
<dbReference type="PANTHER" id="PTHR21022">
    <property type="entry name" value="PREPHENATE DEHYDRATASE P PROTEIN"/>
    <property type="match status" value="1"/>
</dbReference>
<accession>A0A1G6VPL9</accession>
<dbReference type="AlphaFoldDB" id="A0A1G6VPL9"/>
<evidence type="ECO:0000256" key="8">
    <source>
        <dbReference type="ARBA" id="ARBA00047848"/>
    </source>
</evidence>
<proteinExistence type="predicted"/>
<dbReference type="EC" id="4.2.1.51" evidence="2 10"/>
<dbReference type="Pfam" id="PF01842">
    <property type="entry name" value="ACT"/>
    <property type="match status" value="1"/>
</dbReference>
<dbReference type="InterPro" id="IPR045865">
    <property type="entry name" value="ACT-like_dom_sf"/>
</dbReference>
<evidence type="ECO:0000313" key="14">
    <source>
        <dbReference type="Proteomes" id="UP000198949"/>
    </source>
</evidence>
<evidence type="ECO:0000256" key="5">
    <source>
        <dbReference type="ARBA" id="ARBA00023141"/>
    </source>
</evidence>
<protein>
    <recommendedName>
        <fullName evidence="3 10">Prephenate dehydratase</fullName>
        <shortName evidence="10">PDT</shortName>
        <ecNumber evidence="2 10">4.2.1.51</ecNumber>
    </recommendedName>
</protein>
<keyword evidence="5 10" id="KW-0057">Aromatic amino acid biosynthesis</keyword>
<name>A0A1G6VPL9_9ACTN</name>
<dbReference type="CDD" id="cd04905">
    <property type="entry name" value="ACT_CM-PDT"/>
    <property type="match status" value="1"/>
</dbReference>
<dbReference type="InterPro" id="IPR008242">
    <property type="entry name" value="Chor_mutase/pphenate_deHydtase"/>
</dbReference>
<dbReference type="OrthoDB" id="9802281at2"/>
<dbReference type="PROSITE" id="PS00858">
    <property type="entry name" value="PREPHENATE_DEHYDR_2"/>
    <property type="match status" value="1"/>
</dbReference>
<dbReference type="SUPFAM" id="SSF53850">
    <property type="entry name" value="Periplasmic binding protein-like II"/>
    <property type="match status" value="1"/>
</dbReference>
<evidence type="ECO:0000256" key="10">
    <source>
        <dbReference type="RuleBase" id="RU361254"/>
    </source>
</evidence>
<dbReference type="FunFam" id="3.40.190.10:FF:000064">
    <property type="entry name" value="Prephenate dehydratase"/>
    <property type="match status" value="1"/>
</dbReference>
<keyword evidence="4 10" id="KW-0028">Amino-acid biosynthesis</keyword>
<feature type="domain" description="Prephenate dehydratase" evidence="11">
    <location>
        <begin position="2"/>
        <end position="178"/>
    </location>
</feature>
<sequence length="306" mass="32227">MEFAYLGPRGTFTEAALRRLPAAKGATTTPMASQVDVLEAVRRGEVDAGFVPLENSQEGTVTVTVDELVSGDPLVIVGEVVLPVTFVLASAKAPGRIATVASHPHALAQVSGYLRRELPDAVVHQALSTAQAAQRVVDGEFDACVCAPFTAEAAGLPVQAFDIGDSSSAETRFVHVVRPTAPPEPSGNDITSLAVYIDHDRVGALLAVLTEFAIRGINLTRIESRPTGEGLGRYAFFLDCTGHLADARMGEALTGLRRICADVRYLGSYPRDHSDRPVAPPEGLSDGDFADATAWLAALREGGAPN</sequence>
<dbReference type="InterPro" id="IPR001086">
    <property type="entry name" value="Preph_deHydtase"/>
</dbReference>
<dbReference type="Pfam" id="PF00800">
    <property type="entry name" value="PDT"/>
    <property type="match status" value="1"/>
</dbReference>
<evidence type="ECO:0000256" key="4">
    <source>
        <dbReference type="ARBA" id="ARBA00022605"/>
    </source>
</evidence>
<dbReference type="Gene3D" id="3.30.70.260">
    <property type="match status" value="1"/>
</dbReference>
<comment type="pathway">
    <text evidence="1 10">Amino-acid biosynthesis; L-phenylalanine biosynthesis; phenylpyruvate from prephenate: step 1/1.</text>
</comment>
<dbReference type="PIRSF" id="PIRSF001500">
    <property type="entry name" value="Chor_mut_pdt_Ppr"/>
    <property type="match status" value="1"/>
</dbReference>
<evidence type="ECO:0000256" key="6">
    <source>
        <dbReference type="ARBA" id="ARBA00023222"/>
    </source>
</evidence>
<organism evidence="13 14">
    <name type="scientific">Glycomyces harbinensis</name>
    <dbReference type="NCBI Taxonomy" id="58114"/>
    <lineage>
        <taxon>Bacteria</taxon>
        <taxon>Bacillati</taxon>
        <taxon>Actinomycetota</taxon>
        <taxon>Actinomycetes</taxon>
        <taxon>Glycomycetales</taxon>
        <taxon>Glycomycetaceae</taxon>
        <taxon>Glycomyces</taxon>
    </lineage>
</organism>
<dbReference type="Proteomes" id="UP000198949">
    <property type="component" value="Unassembled WGS sequence"/>
</dbReference>
<keyword evidence="7 10" id="KW-0456">Lyase</keyword>
<dbReference type="CDD" id="cd13632">
    <property type="entry name" value="PBP2_Aa-PDT_like"/>
    <property type="match status" value="1"/>
</dbReference>
<dbReference type="PROSITE" id="PS51671">
    <property type="entry name" value="ACT"/>
    <property type="match status" value="1"/>
</dbReference>
<dbReference type="PROSITE" id="PS51171">
    <property type="entry name" value="PREPHENATE_DEHYDR_3"/>
    <property type="match status" value="1"/>
</dbReference>
<dbReference type="FunFam" id="3.30.70.260:FF:000012">
    <property type="entry name" value="Prephenate dehydratase"/>
    <property type="match status" value="1"/>
</dbReference>
<dbReference type="EMBL" id="FNAD01000005">
    <property type="protein sequence ID" value="SDD55538.1"/>
    <property type="molecule type" value="Genomic_DNA"/>
</dbReference>
<dbReference type="NCBIfam" id="NF008865">
    <property type="entry name" value="PRK11898.1"/>
    <property type="match status" value="1"/>
</dbReference>
<dbReference type="GO" id="GO:0004664">
    <property type="term" value="F:prephenate dehydratase activity"/>
    <property type="evidence" value="ECO:0007669"/>
    <property type="project" value="UniProtKB-UniRule"/>
</dbReference>
<evidence type="ECO:0000256" key="3">
    <source>
        <dbReference type="ARBA" id="ARBA00021872"/>
    </source>
</evidence>
<evidence type="ECO:0000256" key="1">
    <source>
        <dbReference type="ARBA" id="ARBA00004741"/>
    </source>
</evidence>
<evidence type="ECO:0000256" key="7">
    <source>
        <dbReference type="ARBA" id="ARBA00023239"/>
    </source>
</evidence>
<comment type="catalytic activity">
    <reaction evidence="8 10">
        <text>prephenate + H(+) = 3-phenylpyruvate + CO2 + H2O</text>
        <dbReference type="Rhea" id="RHEA:21648"/>
        <dbReference type="ChEBI" id="CHEBI:15377"/>
        <dbReference type="ChEBI" id="CHEBI:15378"/>
        <dbReference type="ChEBI" id="CHEBI:16526"/>
        <dbReference type="ChEBI" id="CHEBI:18005"/>
        <dbReference type="ChEBI" id="CHEBI:29934"/>
        <dbReference type="EC" id="4.2.1.51"/>
    </reaction>
</comment>
<dbReference type="GO" id="GO:0009094">
    <property type="term" value="P:L-phenylalanine biosynthetic process"/>
    <property type="evidence" value="ECO:0007669"/>
    <property type="project" value="UniProtKB-UniPathway"/>
</dbReference>
<dbReference type="GO" id="GO:0005737">
    <property type="term" value="C:cytoplasm"/>
    <property type="evidence" value="ECO:0007669"/>
    <property type="project" value="TreeGrafter"/>
</dbReference>
<dbReference type="Gene3D" id="3.40.190.10">
    <property type="entry name" value="Periplasmic binding protein-like II"/>
    <property type="match status" value="2"/>
</dbReference>
<keyword evidence="14" id="KW-1185">Reference proteome</keyword>